<comment type="similarity">
    <text evidence="1 13 17">Belongs to the NAD-dependent glycerol-3-phosphate dehydrogenase family.</text>
</comment>
<feature type="binding site" evidence="13">
    <location>
        <position position="251"/>
    </location>
    <ligand>
        <name>sn-glycerol 3-phosphate</name>
        <dbReference type="ChEBI" id="CHEBI:57597"/>
    </ligand>
</feature>
<dbReference type="FunFam" id="3.40.50.720:FF:000019">
    <property type="entry name" value="Glycerol-3-phosphate dehydrogenase [NAD(P)+]"/>
    <property type="match status" value="1"/>
</dbReference>
<evidence type="ECO:0000256" key="5">
    <source>
        <dbReference type="ARBA" id="ARBA00023027"/>
    </source>
</evidence>
<dbReference type="PRINTS" id="PR00077">
    <property type="entry name" value="GPDHDRGNASE"/>
</dbReference>
<dbReference type="SUPFAM" id="SSF51735">
    <property type="entry name" value="NAD(P)-binding Rossmann-fold domains"/>
    <property type="match status" value="1"/>
</dbReference>
<dbReference type="EC" id="1.1.1.94" evidence="10 13"/>
<feature type="binding site" evidence="13">
    <location>
        <position position="278"/>
    </location>
    <ligand>
        <name>NADPH</name>
        <dbReference type="ChEBI" id="CHEBI:57783"/>
    </ligand>
</feature>
<evidence type="ECO:0000256" key="2">
    <source>
        <dbReference type="ARBA" id="ARBA00022516"/>
    </source>
</evidence>
<dbReference type="InterPro" id="IPR006109">
    <property type="entry name" value="G3P_DH_NAD-dep_C"/>
</dbReference>
<organism evidence="20 21">
    <name type="scientific">Micavibrio aeruginosavorus</name>
    <dbReference type="NCBI Taxonomy" id="349221"/>
    <lineage>
        <taxon>Bacteria</taxon>
        <taxon>Pseudomonadati</taxon>
        <taxon>Bdellovibrionota</taxon>
        <taxon>Bdellovibrionia</taxon>
        <taxon>Bdellovibrionales</taxon>
        <taxon>Pseudobdellovibrionaceae</taxon>
        <taxon>Micavibrio</taxon>
    </lineage>
</organism>
<evidence type="ECO:0000256" key="15">
    <source>
        <dbReference type="PIRSR" id="PIRSR000114-2"/>
    </source>
</evidence>
<dbReference type="PANTHER" id="PTHR11728:SF1">
    <property type="entry name" value="GLYCEROL-3-PHOSPHATE DEHYDROGENASE [NAD(+)] 2, CHLOROPLASTIC"/>
    <property type="match status" value="1"/>
</dbReference>
<dbReference type="PROSITE" id="PS00957">
    <property type="entry name" value="NAD_G3PDH"/>
    <property type="match status" value="1"/>
</dbReference>
<feature type="binding site" evidence="15">
    <location>
        <begin position="252"/>
        <end position="253"/>
    </location>
    <ligand>
        <name>substrate</name>
    </ligand>
</feature>
<dbReference type="Gene3D" id="1.10.1040.10">
    <property type="entry name" value="N-(1-d-carboxylethyl)-l-norvaline Dehydrogenase, domain 2"/>
    <property type="match status" value="1"/>
</dbReference>
<feature type="domain" description="Glycerol-3-phosphate dehydrogenase NAD-dependent C-terminal" evidence="19">
    <location>
        <begin position="177"/>
        <end position="317"/>
    </location>
</feature>
<dbReference type="PIRSF" id="PIRSF000114">
    <property type="entry name" value="Glycerol-3-P_dh"/>
    <property type="match status" value="1"/>
</dbReference>
<evidence type="ECO:0000256" key="8">
    <source>
        <dbReference type="ARBA" id="ARBA00023264"/>
    </source>
</evidence>
<keyword evidence="5 13" id="KW-0520">NAD</keyword>
<dbReference type="UniPathway" id="UPA00940"/>
<evidence type="ECO:0000313" key="21">
    <source>
        <dbReference type="Proteomes" id="UP000595362"/>
    </source>
</evidence>
<evidence type="ECO:0000259" key="19">
    <source>
        <dbReference type="Pfam" id="PF07479"/>
    </source>
</evidence>
<feature type="binding site" evidence="13">
    <location>
        <position position="32"/>
    </location>
    <ligand>
        <name>NADPH</name>
        <dbReference type="ChEBI" id="CHEBI:57783"/>
    </ligand>
</feature>
<evidence type="ECO:0000256" key="14">
    <source>
        <dbReference type="PIRSR" id="PIRSR000114-1"/>
    </source>
</evidence>
<comment type="subcellular location">
    <subcellularLocation>
        <location evidence="13">Cytoplasm</location>
    </subcellularLocation>
</comment>
<dbReference type="InterPro" id="IPR008927">
    <property type="entry name" value="6-PGluconate_DH-like_C_sf"/>
</dbReference>
<dbReference type="GO" id="GO:0006650">
    <property type="term" value="P:glycerophospholipid metabolic process"/>
    <property type="evidence" value="ECO:0007669"/>
    <property type="project" value="UniProtKB-UniRule"/>
</dbReference>
<feature type="binding site" evidence="13">
    <location>
        <position position="105"/>
    </location>
    <ligand>
        <name>sn-glycerol 3-phosphate</name>
        <dbReference type="ChEBI" id="CHEBI:57597"/>
    </ligand>
</feature>
<protein>
    <recommendedName>
        <fullName evidence="11 13">Glycerol-3-phosphate dehydrogenase [NAD(P)+]</fullName>
        <ecNumber evidence="10 13">1.1.1.94</ecNumber>
    </recommendedName>
    <alternativeName>
        <fullName evidence="13">NAD(P)(+)-dependent glycerol-3-phosphate dehydrogenase</fullName>
    </alternativeName>
    <alternativeName>
        <fullName evidence="12 13">NAD(P)H-dependent dihydroxyacetone-phosphate reductase</fullName>
    </alternativeName>
</protein>
<feature type="binding site" evidence="13">
    <location>
        <position position="133"/>
    </location>
    <ligand>
        <name>sn-glycerol 3-phosphate</name>
        <dbReference type="ChEBI" id="CHEBI:57597"/>
    </ligand>
</feature>
<dbReference type="AlphaFoldDB" id="A0A7T5R3E1"/>
<dbReference type="InterPro" id="IPR036291">
    <property type="entry name" value="NAD(P)-bd_dom_sf"/>
</dbReference>
<dbReference type="Proteomes" id="UP000595362">
    <property type="component" value="Chromosome"/>
</dbReference>
<evidence type="ECO:0000256" key="9">
    <source>
        <dbReference type="ARBA" id="ARBA00052716"/>
    </source>
</evidence>
<dbReference type="GO" id="GO:0005975">
    <property type="term" value="P:carbohydrate metabolic process"/>
    <property type="evidence" value="ECO:0007669"/>
    <property type="project" value="InterPro"/>
</dbReference>
<feature type="binding site" evidence="16">
    <location>
        <position position="137"/>
    </location>
    <ligand>
        <name>NAD(+)</name>
        <dbReference type="ChEBI" id="CHEBI:57540"/>
    </ligand>
</feature>
<evidence type="ECO:0000256" key="10">
    <source>
        <dbReference type="ARBA" id="ARBA00066687"/>
    </source>
</evidence>
<comment type="pathway">
    <text evidence="13">Membrane lipid metabolism; glycerophospholipid metabolism.</text>
</comment>
<keyword evidence="8 13" id="KW-1208">Phospholipid metabolism</keyword>
<feature type="binding site" evidence="16">
    <location>
        <position position="252"/>
    </location>
    <ligand>
        <name>NAD(+)</name>
        <dbReference type="ChEBI" id="CHEBI:57540"/>
    </ligand>
</feature>
<dbReference type="GO" id="GO:0047952">
    <property type="term" value="F:glycerol-3-phosphate dehydrogenase [NAD(P)+] activity"/>
    <property type="evidence" value="ECO:0007669"/>
    <property type="project" value="UniProtKB-UniRule"/>
</dbReference>
<dbReference type="EMBL" id="CP066681">
    <property type="protein sequence ID" value="QQG36762.1"/>
    <property type="molecule type" value="Genomic_DNA"/>
</dbReference>
<dbReference type="FunFam" id="1.10.1040.10:FF:000001">
    <property type="entry name" value="Glycerol-3-phosphate dehydrogenase [NAD(P)+]"/>
    <property type="match status" value="1"/>
</dbReference>
<keyword evidence="13" id="KW-0963">Cytoplasm</keyword>
<feature type="binding site" evidence="13">
    <location>
        <position position="105"/>
    </location>
    <ligand>
        <name>NADPH</name>
        <dbReference type="ChEBI" id="CHEBI:57783"/>
    </ligand>
</feature>
<feature type="domain" description="Glycerol-3-phosphate dehydrogenase NAD-dependent N-terminal" evidence="18">
    <location>
        <begin position="4"/>
        <end position="152"/>
    </location>
</feature>
<feature type="binding site" evidence="13">
    <location>
        <position position="137"/>
    </location>
    <ligand>
        <name>NADPH</name>
        <dbReference type="ChEBI" id="CHEBI:57783"/>
    </ligand>
</feature>
<feature type="binding site" evidence="13">
    <location>
        <position position="253"/>
    </location>
    <ligand>
        <name>sn-glycerol 3-phosphate</name>
        <dbReference type="ChEBI" id="CHEBI:57597"/>
    </ligand>
</feature>
<feature type="binding site" evidence="13">
    <location>
        <position position="49"/>
    </location>
    <ligand>
        <name>NADPH</name>
        <dbReference type="ChEBI" id="CHEBI:57783"/>
    </ligand>
</feature>
<keyword evidence="4 13" id="KW-0560">Oxidoreductase</keyword>
<dbReference type="InterPro" id="IPR013328">
    <property type="entry name" value="6PGD_dom2"/>
</dbReference>
<keyword evidence="6 13" id="KW-0443">Lipid metabolism</keyword>
<dbReference type="GO" id="GO:0008654">
    <property type="term" value="P:phospholipid biosynthetic process"/>
    <property type="evidence" value="ECO:0007669"/>
    <property type="project" value="UniProtKB-KW"/>
</dbReference>
<sequence>MTTIGVIGAGAWGTALAQNFASHGHDVKLWARDPALADDINLTRQNRIYLRDINLHPQVKAQSDLANTCAADIILLAVPAQHLRGVLTKAASHIHHSIPVIVCSKGIELETGKLMSDVAGDLLPASMIGVLSGPNFAHEVAKGLPAAATLASVYNTKILPVRDTLSNQRFRIYTTNDVVGTEVGGAVKNVIAIICGIVAGRNLGENARAAAVTRGLHEIARLAEAMGGRRETLMGLSGIGDLILTCSSMQSRNFSLGYALGQGKSLQSILDERRGVTEGIPTAAAVVRIATRFKTEMPLVSAVHACLNGTLGVEDALRQLMERPAKDELGR</sequence>
<feature type="binding site" evidence="13">
    <location>
        <position position="276"/>
    </location>
    <ligand>
        <name>NADPH</name>
        <dbReference type="ChEBI" id="CHEBI:57783"/>
    </ligand>
</feature>
<dbReference type="SUPFAM" id="SSF48179">
    <property type="entry name" value="6-phosphogluconate dehydrogenase C-terminal domain-like"/>
    <property type="match status" value="1"/>
</dbReference>
<dbReference type="GO" id="GO:0046167">
    <property type="term" value="P:glycerol-3-phosphate biosynthetic process"/>
    <property type="evidence" value="ECO:0007669"/>
    <property type="project" value="UniProtKB-UniRule"/>
</dbReference>
<dbReference type="InterPro" id="IPR006168">
    <property type="entry name" value="G3P_DH_NAD-dep"/>
</dbReference>
<evidence type="ECO:0000256" key="4">
    <source>
        <dbReference type="ARBA" id="ARBA00023002"/>
    </source>
</evidence>
<accession>A0A7T5R3E1</accession>
<dbReference type="HAMAP" id="MF_00394">
    <property type="entry name" value="NAD_Glyc3P_dehydrog"/>
    <property type="match status" value="1"/>
</dbReference>
<dbReference type="Pfam" id="PF01210">
    <property type="entry name" value="NAD_Gly3P_dh_N"/>
    <property type="match status" value="1"/>
</dbReference>
<evidence type="ECO:0000256" key="17">
    <source>
        <dbReference type="RuleBase" id="RU000437"/>
    </source>
</evidence>
<keyword evidence="2 13" id="KW-0444">Lipid biosynthesis</keyword>
<dbReference type="GO" id="GO:0051287">
    <property type="term" value="F:NAD binding"/>
    <property type="evidence" value="ECO:0007669"/>
    <property type="project" value="InterPro"/>
</dbReference>
<comment type="catalytic activity">
    <reaction evidence="9">
        <text>sn-glycerol 3-phosphate + NADP(+) = dihydroxyacetone phosphate + NADPH + H(+)</text>
        <dbReference type="Rhea" id="RHEA:11096"/>
        <dbReference type="ChEBI" id="CHEBI:15378"/>
        <dbReference type="ChEBI" id="CHEBI:57597"/>
        <dbReference type="ChEBI" id="CHEBI:57642"/>
        <dbReference type="ChEBI" id="CHEBI:57783"/>
        <dbReference type="ChEBI" id="CHEBI:58349"/>
        <dbReference type="EC" id="1.1.1.94"/>
    </reaction>
    <physiologicalReaction direction="right-to-left" evidence="9">
        <dbReference type="Rhea" id="RHEA:11098"/>
    </physiologicalReaction>
</comment>
<feature type="binding site" evidence="13">
    <location>
        <position position="241"/>
    </location>
    <ligand>
        <name>sn-glycerol 3-phosphate</name>
        <dbReference type="ChEBI" id="CHEBI:57597"/>
    </ligand>
</feature>
<keyword evidence="3 13" id="KW-0521">NADP</keyword>
<gene>
    <name evidence="13" type="primary">gpsA</name>
    <name evidence="20" type="ORF">HYS17_03030</name>
</gene>
<reference evidence="20 21" key="1">
    <citation type="submission" date="2020-07" db="EMBL/GenBank/DDBJ databases">
        <title>Huge and variable diversity of episymbiotic CPR bacteria and DPANN archaea in groundwater ecosystems.</title>
        <authorList>
            <person name="He C.Y."/>
            <person name="Keren R."/>
            <person name="Whittaker M."/>
            <person name="Farag I.F."/>
            <person name="Doudna J."/>
            <person name="Cate J.H.D."/>
            <person name="Banfield J.F."/>
        </authorList>
    </citation>
    <scope>NUCLEOTIDE SEQUENCE [LARGE SCALE GENOMIC DNA]</scope>
    <source>
        <strain evidence="20">NC_groundwater_70_Ag_B-0.1um_54_66</strain>
    </source>
</reference>
<feature type="binding site" evidence="13">
    <location>
        <position position="12"/>
    </location>
    <ligand>
        <name>NADPH</name>
        <dbReference type="ChEBI" id="CHEBI:57783"/>
    </ligand>
</feature>
<keyword evidence="7 13" id="KW-0594">Phospholipid biosynthesis</keyword>
<evidence type="ECO:0000256" key="7">
    <source>
        <dbReference type="ARBA" id="ARBA00023209"/>
    </source>
</evidence>
<evidence type="ECO:0000256" key="12">
    <source>
        <dbReference type="ARBA" id="ARBA00080511"/>
    </source>
</evidence>
<dbReference type="InterPro" id="IPR011128">
    <property type="entry name" value="G3P_DH_NAD-dep_N"/>
</dbReference>
<keyword evidence="13" id="KW-0547">Nucleotide-binding</keyword>
<feature type="active site" description="Proton acceptor" evidence="13 14">
    <location>
        <position position="188"/>
    </location>
</feature>
<dbReference type="PANTHER" id="PTHR11728">
    <property type="entry name" value="GLYCEROL-3-PHOSPHATE DEHYDROGENASE"/>
    <property type="match status" value="1"/>
</dbReference>
<evidence type="ECO:0000256" key="1">
    <source>
        <dbReference type="ARBA" id="ARBA00011009"/>
    </source>
</evidence>
<dbReference type="Pfam" id="PF07479">
    <property type="entry name" value="NAD_Gly3P_dh_C"/>
    <property type="match status" value="1"/>
</dbReference>
<name>A0A7T5R3E1_9BACT</name>
<comment type="function">
    <text evidence="13">Catalyzes the reduction of the glycolytic intermediate dihydroxyacetone phosphate (DHAP) to sn-glycerol 3-phosphate (G3P), the key precursor for phospholipid synthesis.</text>
</comment>
<dbReference type="Gene3D" id="3.40.50.720">
    <property type="entry name" value="NAD(P)-binding Rossmann-like Domain"/>
    <property type="match status" value="1"/>
</dbReference>
<dbReference type="NCBIfam" id="NF000942">
    <property type="entry name" value="PRK00094.1-4"/>
    <property type="match status" value="1"/>
</dbReference>
<evidence type="ECO:0000256" key="13">
    <source>
        <dbReference type="HAMAP-Rule" id="MF_00394"/>
    </source>
</evidence>
<evidence type="ECO:0000256" key="3">
    <source>
        <dbReference type="ARBA" id="ARBA00022857"/>
    </source>
</evidence>
<evidence type="ECO:0000256" key="16">
    <source>
        <dbReference type="PIRSR" id="PIRSR000114-3"/>
    </source>
</evidence>
<evidence type="ECO:0000313" key="20">
    <source>
        <dbReference type="EMBL" id="QQG36762.1"/>
    </source>
</evidence>
<dbReference type="GO" id="GO:0046168">
    <property type="term" value="P:glycerol-3-phosphate catabolic process"/>
    <property type="evidence" value="ECO:0007669"/>
    <property type="project" value="InterPro"/>
</dbReference>
<feature type="binding site" evidence="13">
    <location>
        <position position="252"/>
    </location>
    <ligand>
        <name>sn-glycerol 3-phosphate</name>
        <dbReference type="ChEBI" id="CHEBI:57597"/>
    </ligand>
</feature>
<comment type="catalytic activity">
    <reaction evidence="13">
        <text>sn-glycerol 3-phosphate + NAD(+) = dihydroxyacetone phosphate + NADH + H(+)</text>
        <dbReference type="Rhea" id="RHEA:11092"/>
        <dbReference type="ChEBI" id="CHEBI:15378"/>
        <dbReference type="ChEBI" id="CHEBI:57540"/>
        <dbReference type="ChEBI" id="CHEBI:57597"/>
        <dbReference type="ChEBI" id="CHEBI:57642"/>
        <dbReference type="ChEBI" id="CHEBI:57945"/>
        <dbReference type="EC" id="1.1.1.94"/>
    </reaction>
</comment>
<feature type="binding site" evidence="16">
    <location>
        <begin position="8"/>
        <end position="13"/>
    </location>
    <ligand>
        <name>NAD(+)</name>
        <dbReference type="ChEBI" id="CHEBI:57540"/>
    </ligand>
</feature>
<dbReference type="NCBIfam" id="NF000940">
    <property type="entry name" value="PRK00094.1-2"/>
    <property type="match status" value="1"/>
</dbReference>
<feature type="binding site" evidence="15">
    <location>
        <position position="105"/>
    </location>
    <ligand>
        <name>substrate</name>
    </ligand>
</feature>
<feature type="binding site" evidence="13">
    <location>
        <position position="188"/>
    </location>
    <ligand>
        <name>sn-glycerol 3-phosphate</name>
        <dbReference type="ChEBI" id="CHEBI:57597"/>
    </ligand>
</feature>
<feature type="binding site" evidence="13">
    <location>
        <position position="252"/>
    </location>
    <ligand>
        <name>NADPH</name>
        <dbReference type="ChEBI" id="CHEBI:57783"/>
    </ligand>
</feature>
<evidence type="ECO:0000256" key="11">
    <source>
        <dbReference type="ARBA" id="ARBA00069372"/>
    </source>
</evidence>
<evidence type="ECO:0000259" key="18">
    <source>
        <dbReference type="Pfam" id="PF01210"/>
    </source>
</evidence>
<proteinExistence type="inferred from homology"/>
<comment type="caution">
    <text evidence="13">Lacks conserved residue(s) required for the propagation of feature annotation.</text>
</comment>
<dbReference type="GO" id="GO:0005829">
    <property type="term" value="C:cytosol"/>
    <property type="evidence" value="ECO:0007669"/>
    <property type="project" value="TreeGrafter"/>
</dbReference>
<evidence type="ECO:0000256" key="6">
    <source>
        <dbReference type="ARBA" id="ARBA00023098"/>
    </source>
</evidence>